<sequence>MRKMEKESLSDLENTEYTYRGEAYIDGIAKTFESRNYVAFISALFVSLTITVLPFNLWINIVSGIIVGLAVVYFLKHFTKGKSIGDISEVKPGQIEVKDSSLFVDDIFVSNLLGTDNAEKLFKEEGLAVVIYPNENHYRINLDNFGQRQAALFEATRALGNKRYHFTRKDYEKGRVVITLVPIKQDIDALIEVVKKCPLLESTQKIPQCYENRLEGGINNGKRINYEA</sequence>
<feature type="transmembrane region" description="Helical" evidence="1">
    <location>
        <begin position="58"/>
        <end position="75"/>
    </location>
</feature>
<keyword evidence="1" id="KW-0472">Membrane</keyword>
<accession>A0ABW3ZY74</accession>
<protein>
    <submittedName>
        <fullName evidence="2">YIEGIA domain-containing protein</fullName>
    </submittedName>
</protein>
<dbReference type="RefSeq" id="WP_382402442.1">
    <property type="nucleotide sequence ID" value="NZ_JBHTNH010000029.1"/>
</dbReference>
<keyword evidence="1" id="KW-1133">Transmembrane helix</keyword>
<dbReference type="Pfam" id="PF14045">
    <property type="entry name" value="YIEGIA"/>
    <property type="match status" value="1"/>
</dbReference>
<dbReference type="Proteomes" id="UP001597178">
    <property type="component" value="Unassembled WGS sequence"/>
</dbReference>
<keyword evidence="3" id="KW-1185">Reference proteome</keyword>
<name>A0ABW3ZY74_9BACI</name>
<evidence type="ECO:0000256" key="1">
    <source>
        <dbReference type="SAM" id="Phobius"/>
    </source>
</evidence>
<dbReference type="InterPro" id="IPR025918">
    <property type="entry name" value="YIEGIA"/>
</dbReference>
<keyword evidence="1" id="KW-0812">Transmembrane</keyword>
<organism evidence="2 3">
    <name type="scientific">Lentibacillus salinarum</name>
    <dbReference type="NCBI Taxonomy" id="446820"/>
    <lineage>
        <taxon>Bacteria</taxon>
        <taxon>Bacillati</taxon>
        <taxon>Bacillota</taxon>
        <taxon>Bacilli</taxon>
        <taxon>Bacillales</taxon>
        <taxon>Bacillaceae</taxon>
        <taxon>Lentibacillus</taxon>
    </lineage>
</organism>
<evidence type="ECO:0000313" key="2">
    <source>
        <dbReference type="EMBL" id="MFD1363194.1"/>
    </source>
</evidence>
<dbReference type="EMBL" id="JBHTNH010000029">
    <property type="protein sequence ID" value="MFD1363194.1"/>
    <property type="molecule type" value="Genomic_DNA"/>
</dbReference>
<reference evidence="3" key="1">
    <citation type="journal article" date="2019" name="Int. J. Syst. Evol. Microbiol.">
        <title>The Global Catalogue of Microorganisms (GCM) 10K type strain sequencing project: providing services to taxonomists for standard genome sequencing and annotation.</title>
        <authorList>
            <consortium name="The Broad Institute Genomics Platform"/>
            <consortium name="The Broad Institute Genome Sequencing Center for Infectious Disease"/>
            <person name="Wu L."/>
            <person name="Ma J."/>
        </authorList>
    </citation>
    <scope>NUCLEOTIDE SEQUENCE [LARGE SCALE GENOMIC DNA]</scope>
    <source>
        <strain evidence="3">CCUG 54822</strain>
    </source>
</reference>
<gene>
    <name evidence="2" type="ORF">ACFQ4A_16220</name>
</gene>
<proteinExistence type="predicted"/>
<comment type="caution">
    <text evidence="2">The sequence shown here is derived from an EMBL/GenBank/DDBJ whole genome shotgun (WGS) entry which is preliminary data.</text>
</comment>
<evidence type="ECO:0000313" key="3">
    <source>
        <dbReference type="Proteomes" id="UP001597178"/>
    </source>
</evidence>
<feature type="transmembrane region" description="Helical" evidence="1">
    <location>
        <begin position="36"/>
        <end position="52"/>
    </location>
</feature>